<comment type="subcellular location">
    <subcellularLocation>
        <location evidence="1">Cell membrane</location>
        <topology evidence="1">Multi-pass membrane protein</topology>
    </subcellularLocation>
</comment>
<gene>
    <name evidence="9" type="ORF">HYX28_08560</name>
</gene>
<evidence type="ECO:0000256" key="1">
    <source>
        <dbReference type="ARBA" id="ARBA00004651"/>
    </source>
</evidence>
<evidence type="ECO:0000256" key="5">
    <source>
        <dbReference type="ARBA" id="ARBA00022989"/>
    </source>
</evidence>
<dbReference type="PANTHER" id="PTHR33778:SF1">
    <property type="entry name" value="MAGNESIUM TRANSPORTER YHID-RELATED"/>
    <property type="match status" value="1"/>
</dbReference>
<evidence type="ECO:0000256" key="6">
    <source>
        <dbReference type="ARBA" id="ARBA00023136"/>
    </source>
</evidence>
<evidence type="ECO:0000313" key="9">
    <source>
        <dbReference type="EMBL" id="MBI2678819.1"/>
    </source>
</evidence>
<evidence type="ECO:0000313" key="10">
    <source>
        <dbReference type="Proteomes" id="UP000779809"/>
    </source>
</evidence>
<feature type="transmembrane region" description="Helical" evidence="7">
    <location>
        <begin position="120"/>
        <end position="139"/>
    </location>
</feature>
<dbReference type="InterPro" id="IPR049177">
    <property type="entry name" value="MgtC_SapB_SrpB_YhiD_N"/>
</dbReference>
<proteinExistence type="inferred from homology"/>
<keyword evidence="4 7" id="KW-0812">Transmembrane</keyword>
<evidence type="ECO:0000259" key="8">
    <source>
        <dbReference type="Pfam" id="PF02308"/>
    </source>
</evidence>
<keyword evidence="6 7" id="KW-0472">Membrane</keyword>
<evidence type="ECO:0000256" key="4">
    <source>
        <dbReference type="ARBA" id="ARBA00022692"/>
    </source>
</evidence>
<feature type="domain" description="MgtC/SapB/SrpB/YhiD N-terminal" evidence="8">
    <location>
        <begin position="18"/>
        <end position="140"/>
    </location>
</feature>
<feature type="transmembrane region" description="Helical" evidence="7">
    <location>
        <begin position="12"/>
        <end position="31"/>
    </location>
</feature>
<keyword evidence="3" id="KW-1003">Cell membrane</keyword>
<keyword evidence="5 7" id="KW-1133">Transmembrane helix</keyword>
<dbReference type="PRINTS" id="PR01837">
    <property type="entry name" value="MGTCSAPBPROT"/>
</dbReference>
<comment type="similarity">
    <text evidence="2">Belongs to the MgtC/SapB family.</text>
</comment>
<dbReference type="AlphaFoldDB" id="A0A932AAT1"/>
<dbReference type="InterPro" id="IPR003416">
    <property type="entry name" value="MgtC/SapB/SrpB/YhiD_fam"/>
</dbReference>
<feature type="transmembrane region" description="Helical" evidence="7">
    <location>
        <begin position="96"/>
        <end position="114"/>
    </location>
</feature>
<dbReference type="Proteomes" id="UP000779809">
    <property type="component" value="Unassembled WGS sequence"/>
</dbReference>
<reference evidence="9" key="1">
    <citation type="submission" date="2020-07" db="EMBL/GenBank/DDBJ databases">
        <title>Huge and variable diversity of episymbiotic CPR bacteria and DPANN archaea in groundwater ecosystems.</title>
        <authorList>
            <person name="He C.Y."/>
            <person name="Keren R."/>
            <person name="Whittaker M."/>
            <person name="Farag I.F."/>
            <person name="Doudna J."/>
            <person name="Cate J.H.D."/>
            <person name="Banfield J.F."/>
        </authorList>
    </citation>
    <scope>NUCLEOTIDE SEQUENCE</scope>
    <source>
        <strain evidence="9">NC_groundwater_580_Pr5_B-0.1um_64_19</strain>
    </source>
</reference>
<dbReference type="EMBL" id="JACPNR010000010">
    <property type="protein sequence ID" value="MBI2678819.1"/>
    <property type="molecule type" value="Genomic_DNA"/>
</dbReference>
<accession>A0A932AAT1</accession>
<comment type="caution">
    <text evidence="9">The sequence shown here is derived from an EMBL/GenBank/DDBJ whole genome shotgun (WGS) entry which is preliminary data.</text>
</comment>
<protein>
    <submittedName>
        <fullName evidence="9">MgtC/SapB family protein</fullName>
    </submittedName>
</protein>
<sequence>MQLLWPDWAFLVPTLTRLVLAAVLGGAIGLERELKHKPAGLRTNLFICVGAAMFTLLSDRLAGAYGGDHTRIAAQIIPGIGFIGAGSILHSRGSVTGLTTAATLFVVASIGMAVGGGLYVTAVLATIIVGIALNSLLWFETRFNLKPLVVHYDVVSAQADALIADVNQVLRDEGHAMRSVQIARQESGTARLQFTVEATRREQHDLFDRFRHLASAQEVHSSTPELVE</sequence>
<evidence type="ECO:0000256" key="7">
    <source>
        <dbReference type="SAM" id="Phobius"/>
    </source>
</evidence>
<dbReference type="Pfam" id="PF02308">
    <property type="entry name" value="MgtC"/>
    <property type="match status" value="1"/>
</dbReference>
<evidence type="ECO:0000256" key="3">
    <source>
        <dbReference type="ARBA" id="ARBA00022475"/>
    </source>
</evidence>
<name>A0A932AAT1_9BACT</name>
<organism evidence="9 10">
    <name type="scientific">Candidatus Korobacter versatilis</name>
    <dbReference type="NCBI Taxonomy" id="658062"/>
    <lineage>
        <taxon>Bacteria</taxon>
        <taxon>Pseudomonadati</taxon>
        <taxon>Acidobacteriota</taxon>
        <taxon>Terriglobia</taxon>
        <taxon>Terriglobales</taxon>
        <taxon>Candidatus Korobacteraceae</taxon>
        <taxon>Candidatus Korobacter</taxon>
    </lineage>
</organism>
<evidence type="ECO:0000256" key="2">
    <source>
        <dbReference type="ARBA" id="ARBA00009298"/>
    </source>
</evidence>
<dbReference type="PANTHER" id="PTHR33778">
    <property type="entry name" value="PROTEIN MGTC"/>
    <property type="match status" value="1"/>
</dbReference>
<feature type="transmembrane region" description="Helical" evidence="7">
    <location>
        <begin position="72"/>
        <end position="89"/>
    </location>
</feature>
<feature type="transmembrane region" description="Helical" evidence="7">
    <location>
        <begin position="43"/>
        <end position="66"/>
    </location>
</feature>
<dbReference type="GO" id="GO:0005886">
    <property type="term" value="C:plasma membrane"/>
    <property type="evidence" value="ECO:0007669"/>
    <property type="project" value="UniProtKB-SubCell"/>
</dbReference>